<feature type="non-terminal residue" evidence="4">
    <location>
        <position position="255"/>
    </location>
</feature>
<keyword evidence="2" id="KW-1133">Transmembrane helix</keyword>
<dbReference type="EMBL" id="BARS01023845">
    <property type="protein sequence ID" value="GAG01246.1"/>
    <property type="molecule type" value="Genomic_DNA"/>
</dbReference>
<protein>
    <recommendedName>
        <fullName evidence="3">Beta-lactamase-related domain-containing protein</fullName>
    </recommendedName>
</protein>
<evidence type="ECO:0000256" key="2">
    <source>
        <dbReference type="SAM" id="Phobius"/>
    </source>
</evidence>
<keyword evidence="2" id="KW-0472">Membrane</keyword>
<feature type="domain" description="Beta-lactamase-related" evidence="3">
    <location>
        <begin position="60"/>
        <end position="254"/>
    </location>
</feature>
<evidence type="ECO:0000313" key="4">
    <source>
        <dbReference type="EMBL" id="GAG01246.1"/>
    </source>
</evidence>
<feature type="transmembrane region" description="Helical" evidence="2">
    <location>
        <begin position="15"/>
        <end position="33"/>
    </location>
</feature>
<dbReference type="InterPro" id="IPR001466">
    <property type="entry name" value="Beta-lactam-related"/>
</dbReference>
<dbReference type="Pfam" id="PF00144">
    <property type="entry name" value="Beta-lactamase"/>
    <property type="match status" value="1"/>
</dbReference>
<sequence length="255" mass="28726">MIEAMSRFSKNRSKILVFLTAVIAIAVVMTVLLRPGGPHKPYVIPLGDYSYTIEYVDYQINKLMKEHDLPSVVIALIDDQDIVYEQAYGLSSIEEQTPATLDTIYKLGSITKIFTGIEIMRMSEEGLIDLDAPITEYLPDFSINSRFSSSGPITIRSILAHRSGLPRNDTLLEWYWESRPDVLKAETDSLANAYQAFPVGYRYKYSNIGYNVLGRLIEVIRGIELPDPSAVSGWPYYMKDEILFPLGMNDTGFGS</sequence>
<evidence type="ECO:0000259" key="3">
    <source>
        <dbReference type="Pfam" id="PF00144"/>
    </source>
</evidence>
<organism evidence="4">
    <name type="scientific">marine sediment metagenome</name>
    <dbReference type="NCBI Taxonomy" id="412755"/>
    <lineage>
        <taxon>unclassified sequences</taxon>
        <taxon>metagenomes</taxon>
        <taxon>ecological metagenomes</taxon>
    </lineage>
</organism>
<accession>X0VL02</accession>
<gene>
    <name evidence="4" type="ORF">S01H1_37938</name>
</gene>
<reference evidence="4" key="1">
    <citation type="journal article" date="2014" name="Front. Microbiol.">
        <title>High frequency of phylogenetically diverse reductive dehalogenase-homologous genes in deep subseafloor sedimentary metagenomes.</title>
        <authorList>
            <person name="Kawai M."/>
            <person name="Futagami T."/>
            <person name="Toyoda A."/>
            <person name="Takaki Y."/>
            <person name="Nishi S."/>
            <person name="Hori S."/>
            <person name="Arai W."/>
            <person name="Tsubouchi T."/>
            <person name="Morono Y."/>
            <person name="Uchiyama I."/>
            <person name="Ito T."/>
            <person name="Fujiyama A."/>
            <person name="Inagaki F."/>
            <person name="Takami H."/>
        </authorList>
    </citation>
    <scope>NUCLEOTIDE SEQUENCE</scope>
    <source>
        <strain evidence="4">Expedition CK06-06</strain>
    </source>
</reference>
<dbReference type="InterPro" id="IPR012338">
    <property type="entry name" value="Beta-lactam/transpept-like"/>
</dbReference>
<evidence type="ECO:0000256" key="1">
    <source>
        <dbReference type="ARBA" id="ARBA00038473"/>
    </source>
</evidence>
<keyword evidence="2" id="KW-0812">Transmembrane</keyword>
<proteinExistence type="inferred from homology"/>
<dbReference type="AlphaFoldDB" id="X0VL02"/>
<dbReference type="PANTHER" id="PTHR22935">
    <property type="entry name" value="PENICILLIN-BINDING PROTEIN"/>
    <property type="match status" value="1"/>
</dbReference>
<dbReference type="Gene3D" id="3.40.710.10">
    <property type="entry name" value="DD-peptidase/beta-lactamase superfamily"/>
    <property type="match status" value="1"/>
</dbReference>
<name>X0VL02_9ZZZZ</name>
<dbReference type="PANTHER" id="PTHR22935:SF95">
    <property type="entry name" value="BETA-LACTAMASE-LIKE 1-RELATED"/>
    <property type="match status" value="1"/>
</dbReference>
<dbReference type="InterPro" id="IPR051478">
    <property type="entry name" value="Beta-lactamase-like_AB/R"/>
</dbReference>
<comment type="similarity">
    <text evidence="1">Belongs to the beta-lactamase family.</text>
</comment>
<comment type="caution">
    <text evidence="4">The sequence shown here is derived from an EMBL/GenBank/DDBJ whole genome shotgun (WGS) entry which is preliminary data.</text>
</comment>
<dbReference type="SUPFAM" id="SSF56601">
    <property type="entry name" value="beta-lactamase/transpeptidase-like"/>
    <property type="match status" value="1"/>
</dbReference>